<dbReference type="Pfam" id="PF12833">
    <property type="entry name" value="HTH_18"/>
    <property type="match status" value="1"/>
</dbReference>
<evidence type="ECO:0000313" key="5">
    <source>
        <dbReference type="EMBL" id="KZL89105.1"/>
    </source>
</evidence>
<dbReference type="InterPro" id="IPR020449">
    <property type="entry name" value="Tscrpt_reg_AraC-type_HTH"/>
</dbReference>
<keyword evidence="6" id="KW-1185">Reference proteome</keyword>
<dbReference type="GO" id="GO:0003700">
    <property type="term" value="F:DNA-binding transcription factor activity"/>
    <property type="evidence" value="ECO:0007669"/>
    <property type="project" value="InterPro"/>
</dbReference>
<dbReference type="InterPro" id="IPR037923">
    <property type="entry name" value="HTH-like"/>
</dbReference>
<dbReference type="PANTHER" id="PTHR43280:SF2">
    <property type="entry name" value="HTH-TYPE TRANSCRIPTIONAL REGULATOR EXSA"/>
    <property type="match status" value="1"/>
</dbReference>
<dbReference type="SUPFAM" id="SSF46689">
    <property type="entry name" value="Homeodomain-like"/>
    <property type="match status" value="2"/>
</dbReference>
<feature type="domain" description="HTH araC/xylS-type" evidence="4">
    <location>
        <begin position="196"/>
        <end position="293"/>
    </location>
</feature>
<dbReference type="InterPro" id="IPR018060">
    <property type="entry name" value="HTH_AraC"/>
</dbReference>
<dbReference type="GO" id="GO:0043565">
    <property type="term" value="F:sequence-specific DNA binding"/>
    <property type="evidence" value="ECO:0007669"/>
    <property type="project" value="InterPro"/>
</dbReference>
<dbReference type="SUPFAM" id="SSF51215">
    <property type="entry name" value="Regulatory protein AraC"/>
    <property type="match status" value="1"/>
</dbReference>
<protein>
    <submittedName>
        <fullName evidence="5">Regulatory protein SoxS</fullName>
    </submittedName>
</protein>
<dbReference type="SMART" id="SM00342">
    <property type="entry name" value="HTH_ARAC"/>
    <property type="match status" value="1"/>
</dbReference>
<dbReference type="Pfam" id="PF02311">
    <property type="entry name" value="AraC_binding"/>
    <property type="match status" value="1"/>
</dbReference>
<comment type="caution">
    <text evidence="5">The sequence shown here is derived from an EMBL/GenBank/DDBJ whole genome shotgun (WGS) entry which is preliminary data.</text>
</comment>
<keyword evidence="1" id="KW-0805">Transcription regulation</keyword>
<dbReference type="PROSITE" id="PS00041">
    <property type="entry name" value="HTH_ARAC_FAMILY_1"/>
    <property type="match status" value="1"/>
</dbReference>
<dbReference type="STRING" id="1121326.CLMAG_55910"/>
<proteinExistence type="predicted"/>
<dbReference type="Proteomes" id="UP000076603">
    <property type="component" value="Unassembled WGS sequence"/>
</dbReference>
<dbReference type="PRINTS" id="PR00032">
    <property type="entry name" value="HTHARAC"/>
</dbReference>
<dbReference type="InterPro" id="IPR003313">
    <property type="entry name" value="AraC-bd"/>
</dbReference>
<sequence>MYSFDKEYLFDPSHINGMYLCESFGKYTLSSKVGFFCNFDLNQISNQPHFHNCYELYIITCGEGTFQYDKGTYSIKQGDIFIADPNVTHEISVNSLQNLQGINFFIEIKDNAHLKPKTLQDFSIYSFLSGHKVTLGSQKHLLAYLVFIDAYFTAKRSRGFAIEQALKNLILECLDSLSVKGGGLHKVQANTRSTFELALDYIDHNLNNKIVINEVAKELCISERTLEYLFKKHMNKTIKDYVNEKKMTLAAHHLMKQFSVSDTAMQVGISSTSQFIRVFKKYLGVTPKKYQQLHISKIKEFGRRQQKLYK</sequence>
<dbReference type="PANTHER" id="PTHR43280">
    <property type="entry name" value="ARAC-FAMILY TRANSCRIPTIONAL REGULATOR"/>
    <property type="match status" value="1"/>
</dbReference>
<dbReference type="AlphaFoldDB" id="A0A162QXI5"/>
<dbReference type="InterPro" id="IPR009057">
    <property type="entry name" value="Homeodomain-like_sf"/>
</dbReference>
<gene>
    <name evidence="5" type="primary">soxS</name>
    <name evidence="5" type="ORF">CLMAG_55910</name>
</gene>
<keyword evidence="2" id="KW-0238">DNA-binding</keyword>
<dbReference type="InterPro" id="IPR014710">
    <property type="entry name" value="RmlC-like_jellyroll"/>
</dbReference>
<dbReference type="InterPro" id="IPR018062">
    <property type="entry name" value="HTH_AraC-typ_CS"/>
</dbReference>
<dbReference type="Gene3D" id="1.10.10.60">
    <property type="entry name" value="Homeodomain-like"/>
    <property type="match status" value="2"/>
</dbReference>
<dbReference type="PROSITE" id="PS01124">
    <property type="entry name" value="HTH_ARAC_FAMILY_2"/>
    <property type="match status" value="1"/>
</dbReference>
<evidence type="ECO:0000313" key="6">
    <source>
        <dbReference type="Proteomes" id="UP000076603"/>
    </source>
</evidence>
<dbReference type="EMBL" id="LWAE01000011">
    <property type="protein sequence ID" value="KZL89105.1"/>
    <property type="molecule type" value="Genomic_DNA"/>
</dbReference>
<dbReference type="RefSeq" id="WP_066630053.1">
    <property type="nucleotide sequence ID" value="NZ_FQXL01000026.1"/>
</dbReference>
<keyword evidence="3" id="KW-0804">Transcription</keyword>
<name>A0A162QXI5_9CLOT</name>
<organism evidence="5 6">
    <name type="scientific">Clostridium magnum DSM 2767</name>
    <dbReference type="NCBI Taxonomy" id="1121326"/>
    <lineage>
        <taxon>Bacteria</taxon>
        <taxon>Bacillati</taxon>
        <taxon>Bacillota</taxon>
        <taxon>Clostridia</taxon>
        <taxon>Eubacteriales</taxon>
        <taxon>Clostridiaceae</taxon>
        <taxon>Clostridium</taxon>
    </lineage>
</organism>
<evidence type="ECO:0000256" key="1">
    <source>
        <dbReference type="ARBA" id="ARBA00023015"/>
    </source>
</evidence>
<evidence type="ECO:0000259" key="4">
    <source>
        <dbReference type="PROSITE" id="PS01124"/>
    </source>
</evidence>
<dbReference type="Gene3D" id="2.60.120.10">
    <property type="entry name" value="Jelly Rolls"/>
    <property type="match status" value="1"/>
</dbReference>
<reference evidence="5 6" key="1">
    <citation type="submission" date="2016-04" db="EMBL/GenBank/DDBJ databases">
        <title>Genome sequence of Clostridium magnum DSM 2767.</title>
        <authorList>
            <person name="Poehlein A."/>
            <person name="Uhlig R."/>
            <person name="Fischer R."/>
            <person name="Bahl H."/>
            <person name="Daniel R."/>
        </authorList>
    </citation>
    <scope>NUCLEOTIDE SEQUENCE [LARGE SCALE GENOMIC DNA]</scope>
    <source>
        <strain evidence="5 6">DSM 2767</strain>
    </source>
</reference>
<dbReference type="PATRIC" id="fig|1121326.3.peg.5651"/>
<dbReference type="OrthoDB" id="9782911at2"/>
<accession>A0A162QXI5</accession>
<evidence type="ECO:0000256" key="3">
    <source>
        <dbReference type="ARBA" id="ARBA00023163"/>
    </source>
</evidence>
<evidence type="ECO:0000256" key="2">
    <source>
        <dbReference type="ARBA" id="ARBA00023125"/>
    </source>
</evidence>